<sequence>MAENDQNPDDDAPTGPLPIIEAGGTVERGASEAVRRQDLITAAVMGAFIIMLVGMLVATLWP</sequence>
<organism evidence="3 4">
    <name type="scientific">Actinomadura rudentiformis</name>
    <dbReference type="NCBI Taxonomy" id="359158"/>
    <lineage>
        <taxon>Bacteria</taxon>
        <taxon>Bacillati</taxon>
        <taxon>Actinomycetota</taxon>
        <taxon>Actinomycetes</taxon>
        <taxon>Streptosporangiales</taxon>
        <taxon>Thermomonosporaceae</taxon>
        <taxon>Actinomadura</taxon>
    </lineage>
</organism>
<dbReference type="Proteomes" id="UP000468735">
    <property type="component" value="Unassembled WGS sequence"/>
</dbReference>
<evidence type="ECO:0000313" key="4">
    <source>
        <dbReference type="Proteomes" id="UP000468735"/>
    </source>
</evidence>
<keyword evidence="4" id="KW-1185">Reference proteome</keyword>
<keyword evidence="2" id="KW-0472">Membrane</keyword>
<proteinExistence type="predicted"/>
<comment type="caution">
    <text evidence="3">The sequence shown here is derived from an EMBL/GenBank/DDBJ whole genome shotgun (WGS) entry which is preliminary data.</text>
</comment>
<protein>
    <submittedName>
        <fullName evidence="3">Uncharacterized protein</fullName>
    </submittedName>
</protein>
<evidence type="ECO:0000313" key="3">
    <source>
        <dbReference type="EMBL" id="KAB2351455.1"/>
    </source>
</evidence>
<dbReference type="EMBL" id="WBMT01000002">
    <property type="protein sequence ID" value="KAB2351455.1"/>
    <property type="molecule type" value="Genomic_DNA"/>
</dbReference>
<accession>A0A6H9Z109</accession>
<keyword evidence="2" id="KW-1133">Transmembrane helix</keyword>
<keyword evidence="2" id="KW-0812">Transmembrane</keyword>
<gene>
    <name evidence="3" type="ORF">F8566_04200</name>
</gene>
<name>A0A6H9Z109_9ACTN</name>
<feature type="compositionally biased region" description="Acidic residues" evidence="1">
    <location>
        <begin position="1"/>
        <end position="12"/>
    </location>
</feature>
<feature type="transmembrane region" description="Helical" evidence="2">
    <location>
        <begin position="39"/>
        <end position="61"/>
    </location>
</feature>
<evidence type="ECO:0000256" key="1">
    <source>
        <dbReference type="SAM" id="MobiDB-lite"/>
    </source>
</evidence>
<dbReference type="RefSeq" id="WP_151558210.1">
    <property type="nucleotide sequence ID" value="NZ_WBMT01000002.1"/>
</dbReference>
<reference evidence="3 4" key="1">
    <citation type="submission" date="2019-09" db="EMBL/GenBank/DDBJ databases">
        <title>Actinomadura physcomitrii sp. nov., a novel actinomycete isolated from moss [Physcomitrium sphaericum (Ludw) Fuernr].</title>
        <authorList>
            <person name="Zhuang X."/>
            <person name="Liu C."/>
        </authorList>
    </citation>
    <scope>NUCLEOTIDE SEQUENCE [LARGE SCALE GENOMIC DNA]</scope>
    <source>
        <strain evidence="3 4">HMC1</strain>
    </source>
</reference>
<evidence type="ECO:0000256" key="2">
    <source>
        <dbReference type="SAM" id="Phobius"/>
    </source>
</evidence>
<feature type="region of interest" description="Disordered" evidence="1">
    <location>
        <begin position="1"/>
        <end position="24"/>
    </location>
</feature>
<dbReference type="AlphaFoldDB" id="A0A6H9Z109"/>